<gene>
    <name evidence="3" type="ORF">HanXRQr2_Chr17g0821311</name>
</gene>
<sequence length="189" mass="21838">MLFITRGEVLSTTTDGGRMGFFNFSNLQAGDFCGEELLTWALDLDPRSQQQLPFSTRTVKSHTDVQAFALVADELLFVASQFRRRLHSRVLLHTFRFYSQQWRTWAASYIQSAWRRHCKRKQEKIFEEQNKRLQDALATGSETSTLSIGASIYVSRFSSNALRILRRNRIYNSQISTLKLAHIQKPISA</sequence>
<evidence type="ECO:0000256" key="1">
    <source>
        <dbReference type="ARBA" id="ARBA00023286"/>
    </source>
</evidence>
<dbReference type="SUPFAM" id="SSF51206">
    <property type="entry name" value="cAMP-binding domain-like"/>
    <property type="match status" value="1"/>
</dbReference>
<keyword evidence="2" id="KW-0407">Ion channel</keyword>
<keyword evidence="1" id="KW-0813">Transport</keyword>
<dbReference type="PANTHER" id="PTHR45651:SF77">
    <property type="entry name" value="IQ MOTIF, EF-HAND BINDING SITE-RELATED"/>
    <property type="match status" value="1"/>
</dbReference>
<dbReference type="PANTHER" id="PTHR45651">
    <property type="entry name" value="CYCLIC NUCLEOTIDE-GATED ION CHANNEL 15-RELATED-RELATED"/>
    <property type="match status" value="1"/>
</dbReference>
<protein>
    <submittedName>
        <fullName evidence="3">IQ motif, EF-hand binding, rmlC-like jelly roll, cyclic nucleotide-binding protein</fullName>
    </submittedName>
</protein>
<dbReference type="PROSITE" id="PS50096">
    <property type="entry name" value="IQ"/>
    <property type="match status" value="1"/>
</dbReference>
<keyword evidence="4" id="KW-1185">Reference proteome</keyword>
<reference evidence="3" key="2">
    <citation type="submission" date="2020-06" db="EMBL/GenBank/DDBJ databases">
        <title>Helianthus annuus Genome sequencing and assembly Release 2.</title>
        <authorList>
            <person name="Gouzy J."/>
            <person name="Langlade N."/>
            <person name="Munos S."/>
        </authorList>
    </citation>
    <scope>NUCLEOTIDE SEQUENCE</scope>
    <source>
        <tissue evidence="3">Leaves</tissue>
    </source>
</reference>
<dbReference type="InterPro" id="IPR014710">
    <property type="entry name" value="RmlC-like_jellyroll"/>
</dbReference>
<organism evidence="3 4">
    <name type="scientific">Helianthus annuus</name>
    <name type="common">Common sunflower</name>
    <dbReference type="NCBI Taxonomy" id="4232"/>
    <lineage>
        <taxon>Eukaryota</taxon>
        <taxon>Viridiplantae</taxon>
        <taxon>Streptophyta</taxon>
        <taxon>Embryophyta</taxon>
        <taxon>Tracheophyta</taxon>
        <taxon>Spermatophyta</taxon>
        <taxon>Magnoliopsida</taxon>
        <taxon>eudicotyledons</taxon>
        <taxon>Gunneridae</taxon>
        <taxon>Pentapetalae</taxon>
        <taxon>asterids</taxon>
        <taxon>campanulids</taxon>
        <taxon>Asterales</taxon>
        <taxon>Asteraceae</taxon>
        <taxon>Asteroideae</taxon>
        <taxon>Heliantheae alliance</taxon>
        <taxon>Heliantheae</taxon>
        <taxon>Helianthus</taxon>
    </lineage>
</organism>
<reference evidence="3" key="1">
    <citation type="journal article" date="2017" name="Nature">
        <title>The sunflower genome provides insights into oil metabolism, flowering and Asterid evolution.</title>
        <authorList>
            <person name="Badouin H."/>
            <person name="Gouzy J."/>
            <person name="Grassa C.J."/>
            <person name="Murat F."/>
            <person name="Staton S.E."/>
            <person name="Cottret L."/>
            <person name="Lelandais-Briere C."/>
            <person name="Owens G.L."/>
            <person name="Carrere S."/>
            <person name="Mayjonade B."/>
            <person name="Legrand L."/>
            <person name="Gill N."/>
            <person name="Kane N.C."/>
            <person name="Bowers J.E."/>
            <person name="Hubner S."/>
            <person name="Bellec A."/>
            <person name="Berard A."/>
            <person name="Berges H."/>
            <person name="Blanchet N."/>
            <person name="Boniface M.C."/>
            <person name="Brunel D."/>
            <person name="Catrice O."/>
            <person name="Chaidir N."/>
            <person name="Claudel C."/>
            <person name="Donnadieu C."/>
            <person name="Faraut T."/>
            <person name="Fievet G."/>
            <person name="Helmstetter N."/>
            <person name="King M."/>
            <person name="Knapp S.J."/>
            <person name="Lai Z."/>
            <person name="Le Paslier M.C."/>
            <person name="Lippi Y."/>
            <person name="Lorenzon L."/>
            <person name="Mandel J.R."/>
            <person name="Marage G."/>
            <person name="Marchand G."/>
            <person name="Marquand E."/>
            <person name="Bret-Mestries E."/>
            <person name="Morien E."/>
            <person name="Nambeesan S."/>
            <person name="Nguyen T."/>
            <person name="Pegot-Espagnet P."/>
            <person name="Pouilly N."/>
            <person name="Raftis F."/>
            <person name="Sallet E."/>
            <person name="Schiex T."/>
            <person name="Thomas J."/>
            <person name="Vandecasteele C."/>
            <person name="Vares D."/>
            <person name="Vear F."/>
            <person name="Vautrin S."/>
            <person name="Crespi M."/>
            <person name="Mangin B."/>
            <person name="Burke J.M."/>
            <person name="Salse J."/>
            <person name="Munos S."/>
            <person name="Vincourt P."/>
            <person name="Rieseberg L.H."/>
            <person name="Langlade N.B."/>
        </authorList>
    </citation>
    <scope>NUCLEOTIDE SEQUENCE</scope>
    <source>
        <tissue evidence="3">Leaves</tissue>
    </source>
</reference>
<dbReference type="AlphaFoldDB" id="A0A9K3DMI9"/>
<name>A0A9K3DMI9_HELAN</name>
<dbReference type="EMBL" id="MNCJ02000332">
    <property type="protein sequence ID" value="KAF5756983.1"/>
    <property type="molecule type" value="Genomic_DNA"/>
</dbReference>
<dbReference type="Gene3D" id="2.60.120.10">
    <property type="entry name" value="Jelly Rolls"/>
    <property type="match status" value="1"/>
</dbReference>
<dbReference type="Proteomes" id="UP000215914">
    <property type="component" value="Unassembled WGS sequence"/>
</dbReference>
<dbReference type="Gramene" id="mRNA:HanXRQr2_Chr17g0821311">
    <property type="protein sequence ID" value="mRNA:HanXRQr2_Chr17g0821311"/>
    <property type="gene ID" value="HanXRQr2_Chr17g0821311"/>
</dbReference>
<dbReference type="GO" id="GO:0016020">
    <property type="term" value="C:membrane"/>
    <property type="evidence" value="ECO:0007669"/>
    <property type="project" value="UniProtKB-SubCell"/>
</dbReference>
<evidence type="ECO:0000313" key="3">
    <source>
        <dbReference type="EMBL" id="KAF5756983.1"/>
    </source>
</evidence>
<keyword evidence="1" id="KW-1071">Ligand-gated ion channel</keyword>
<dbReference type="InterPro" id="IPR018490">
    <property type="entry name" value="cNMP-bd_dom_sf"/>
</dbReference>
<evidence type="ECO:0000256" key="2">
    <source>
        <dbReference type="ARBA" id="ARBA00023303"/>
    </source>
</evidence>
<accession>A0A9K3DMI9</accession>
<comment type="caution">
    <text evidence="3">The sequence shown here is derived from an EMBL/GenBank/DDBJ whole genome shotgun (WGS) entry which is preliminary data.</text>
</comment>
<proteinExistence type="predicted"/>
<evidence type="ECO:0000313" key="4">
    <source>
        <dbReference type="Proteomes" id="UP000215914"/>
    </source>
</evidence>
<keyword evidence="1" id="KW-0406">Ion transport</keyword>
<dbReference type="GO" id="GO:0034220">
    <property type="term" value="P:monoatomic ion transmembrane transport"/>
    <property type="evidence" value="ECO:0007669"/>
    <property type="project" value="UniProtKB-KW"/>
</dbReference>